<dbReference type="RefSeq" id="WP_004991145.1">
    <property type="nucleotide sequence ID" value="NZ_AP018824.1"/>
</dbReference>
<evidence type="ECO:0000313" key="2">
    <source>
        <dbReference type="Proteomes" id="UP001164081"/>
    </source>
</evidence>
<organism evidence="1 2">
    <name type="scientific">Acinetobacter ursingii</name>
    <dbReference type="NCBI Taxonomy" id="108980"/>
    <lineage>
        <taxon>Bacteria</taxon>
        <taxon>Pseudomonadati</taxon>
        <taxon>Pseudomonadota</taxon>
        <taxon>Gammaproteobacteria</taxon>
        <taxon>Moraxellales</taxon>
        <taxon>Moraxellaceae</taxon>
        <taxon>Acinetobacter</taxon>
    </lineage>
</organism>
<dbReference type="PANTHER" id="PTHR15394:SF3">
    <property type="entry name" value="SERINE HYDROLASE RBBP9"/>
    <property type="match status" value="1"/>
</dbReference>
<dbReference type="Proteomes" id="UP001164081">
    <property type="component" value="Chromosome"/>
</dbReference>
<dbReference type="GO" id="GO:0016787">
    <property type="term" value="F:hydrolase activity"/>
    <property type="evidence" value="ECO:0007669"/>
    <property type="project" value="UniProtKB-KW"/>
</dbReference>
<proteinExistence type="predicted"/>
<keyword evidence="1" id="KW-0378">Hydrolase</keyword>
<protein>
    <submittedName>
        <fullName evidence="1">Alpha/beta hydrolase</fullName>
    </submittedName>
</protein>
<gene>
    <name evidence="1" type="ORF">LSO58_13720</name>
</gene>
<dbReference type="Gene3D" id="3.40.50.1820">
    <property type="entry name" value="alpha/beta hydrolase"/>
    <property type="match status" value="1"/>
</dbReference>
<name>A0A2N6VF98_9GAMM</name>
<dbReference type="Pfam" id="PF06821">
    <property type="entry name" value="Ser_hydrolase"/>
    <property type="match status" value="1"/>
</dbReference>
<dbReference type="InterPro" id="IPR029058">
    <property type="entry name" value="AB_hydrolase_fold"/>
</dbReference>
<dbReference type="EMBL" id="CP089044">
    <property type="protein sequence ID" value="UYF74873.1"/>
    <property type="molecule type" value="Genomic_DNA"/>
</dbReference>
<dbReference type="PANTHER" id="PTHR15394">
    <property type="entry name" value="SERINE HYDROLASE RBBP9"/>
    <property type="match status" value="1"/>
</dbReference>
<evidence type="ECO:0000313" key="1">
    <source>
        <dbReference type="EMBL" id="UYF74873.1"/>
    </source>
</evidence>
<dbReference type="AlphaFoldDB" id="A0A2N6VF98"/>
<dbReference type="SUPFAM" id="SSF53474">
    <property type="entry name" value="alpha/beta-Hydrolases"/>
    <property type="match status" value="1"/>
</dbReference>
<reference evidence="1" key="1">
    <citation type="journal article" date="2022" name="J Glob Antimicrob Resist">
        <title>Comparative analysis of IMP-4- and OXA-58-containing plasmids of three carbapenemase-producing Acinetobacter ursingii strains in the Netherlands.</title>
        <authorList>
            <person name="Hendrickx A.P.A."/>
            <person name="Schade R.P."/>
            <person name="Landman F."/>
            <person name="Bosch T."/>
            <person name="Schouls L.M."/>
            <person name="van Dijk K."/>
        </authorList>
    </citation>
    <scope>NUCLEOTIDE SEQUENCE</scope>
    <source>
        <strain evidence="1">RIVM_C010761</strain>
    </source>
</reference>
<sequence length="188" mass="21399">MKNVYIIHGYRAVPEDHWFIWLEQHIQQAGATAERIFLADSAHPDPEVWQECLNAQCSVLDENTIIVAHSLGCLSSLNFLSKSLQHSSIAAGIFVSGFTEKLKAIPELDTFIESQRLDDKLLRQKILRRYVFLSSNDPFVPPPLSIRLGQRLNAQLLEIKQAGHFMQEDGYTAFPQLWDVLRPLLSES</sequence>
<dbReference type="InterPro" id="IPR010662">
    <property type="entry name" value="RBBP9/YdeN"/>
</dbReference>
<accession>A0A2N6VF98</accession>